<evidence type="ECO:0000256" key="1">
    <source>
        <dbReference type="SAM" id="MobiDB-lite"/>
    </source>
</evidence>
<feature type="region of interest" description="Disordered" evidence="1">
    <location>
        <begin position="115"/>
        <end position="141"/>
    </location>
</feature>
<dbReference type="GO" id="GO:0003714">
    <property type="term" value="F:transcription corepressor activity"/>
    <property type="evidence" value="ECO:0007669"/>
    <property type="project" value="InterPro"/>
</dbReference>
<dbReference type="GO" id="GO:0005783">
    <property type="term" value="C:endoplasmic reticulum"/>
    <property type="evidence" value="ECO:0007669"/>
    <property type="project" value="TreeGrafter"/>
</dbReference>
<dbReference type="InterPro" id="IPR013927">
    <property type="entry name" value="TF_Opi1_Ccg-8"/>
</dbReference>
<feature type="region of interest" description="Disordered" evidence="1">
    <location>
        <begin position="201"/>
        <end position="323"/>
    </location>
</feature>
<dbReference type="Proteomes" id="UP000748756">
    <property type="component" value="Unassembled WGS sequence"/>
</dbReference>
<feature type="compositionally biased region" description="Acidic residues" evidence="1">
    <location>
        <begin position="629"/>
        <end position="650"/>
    </location>
</feature>
<feature type="compositionally biased region" description="Polar residues" evidence="1">
    <location>
        <begin position="208"/>
        <end position="219"/>
    </location>
</feature>
<dbReference type="OrthoDB" id="2441642at2759"/>
<dbReference type="PANTHER" id="PTHR38406">
    <property type="entry name" value="TRANSCRIPTIONAL REPRESSOR OPI1"/>
    <property type="match status" value="1"/>
</dbReference>
<feature type="compositionally biased region" description="Low complexity" evidence="1">
    <location>
        <begin position="572"/>
        <end position="600"/>
    </location>
</feature>
<feature type="compositionally biased region" description="Low complexity" evidence="1">
    <location>
        <begin position="296"/>
        <end position="313"/>
    </location>
</feature>
<gene>
    <name evidence="2" type="ORF">BG015_011240</name>
</gene>
<feature type="compositionally biased region" description="Polar residues" evidence="1">
    <location>
        <begin position="314"/>
        <end position="323"/>
    </location>
</feature>
<accession>A0A9P5RTD1</accession>
<feature type="compositionally biased region" description="Basic and acidic residues" evidence="1">
    <location>
        <begin position="265"/>
        <end position="276"/>
    </location>
</feature>
<dbReference type="GO" id="GO:0030968">
    <property type="term" value="P:endoplasmic reticulum unfolded protein response"/>
    <property type="evidence" value="ECO:0007669"/>
    <property type="project" value="TreeGrafter"/>
</dbReference>
<dbReference type="GO" id="GO:0008654">
    <property type="term" value="P:phospholipid biosynthetic process"/>
    <property type="evidence" value="ECO:0007669"/>
    <property type="project" value="TreeGrafter"/>
</dbReference>
<comment type="caution">
    <text evidence="2">The sequence shown here is derived from an EMBL/GenBank/DDBJ whole genome shotgun (WGS) entry which is preliminary data.</text>
</comment>
<feature type="region of interest" description="Disordered" evidence="1">
    <location>
        <begin position="530"/>
        <end position="690"/>
    </location>
</feature>
<evidence type="ECO:0000313" key="3">
    <source>
        <dbReference type="Proteomes" id="UP000748756"/>
    </source>
</evidence>
<dbReference type="AlphaFoldDB" id="A0A9P5RTD1"/>
<feature type="region of interest" description="Disordered" evidence="1">
    <location>
        <begin position="451"/>
        <end position="479"/>
    </location>
</feature>
<name>A0A9P5RTD1_9FUNG</name>
<dbReference type="GO" id="GO:0005634">
    <property type="term" value="C:nucleus"/>
    <property type="evidence" value="ECO:0007669"/>
    <property type="project" value="TreeGrafter"/>
</dbReference>
<feature type="compositionally biased region" description="Polar residues" evidence="1">
    <location>
        <begin position="12"/>
        <end position="34"/>
    </location>
</feature>
<dbReference type="PANTHER" id="PTHR38406:SF1">
    <property type="entry name" value="TRANSCRIPTIONAL REPRESSOR OPI1"/>
    <property type="match status" value="1"/>
</dbReference>
<proteinExistence type="predicted"/>
<keyword evidence="3" id="KW-1185">Reference proteome</keyword>
<feature type="compositionally biased region" description="Low complexity" evidence="1">
    <location>
        <begin position="52"/>
        <end position="79"/>
    </location>
</feature>
<evidence type="ECO:0008006" key="4">
    <source>
        <dbReference type="Google" id="ProtNLM"/>
    </source>
</evidence>
<feature type="compositionally biased region" description="Polar residues" evidence="1">
    <location>
        <begin position="88"/>
        <end position="97"/>
    </location>
</feature>
<protein>
    <recommendedName>
        <fullName evidence="4">Opi1-domain-containing protein</fullName>
    </recommendedName>
</protein>
<dbReference type="GO" id="GO:0006357">
    <property type="term" value="P:regulation of transcription by RNA polymerase II"/>
    <property type="evidence" value="ECO:0007669"/>
    <property type="project" value="TreeGrafter"/>
</dbReference>
<organism evidence="2 3">
    <name type="scientific">Linnemannia schmuckeri</name>
    <dbReference type="NCBI Taxonomy" id="64567"/>
    <lineage>
        <taxon>Eukaryota</taxon>
        <taxon>Fungi</taxon>
        <taxon>Fungi incertae sedis</taxon>
        <taxon>Mucoromycota</taxon>
        <taxon>Mortierellomycotina</taxon>
        <taxon>Mortierellomycetes</taxon>
        <taxon>Mortierellales</taxon>
        <taxon>Mortierellaceae</taxon>
        <taxon>Linnemannia</taxon>
    </lineage>
</organism>
<sequence length="713" mass="77382">MPPAPSAKAQPMSISQLCQQNDSDNDFNRNNHTVVKQELDQDPLDLNNAESHYQQQHQYRNGNNNNHYNNNQHRYSNSSDEFEEFDTTPRSRQQQQPVPDPAEQLAAEALGDMANATPRSSSSSSTTTTTTTSSSSSFVAPTTPFISRMSSLPLVNSALKAYESGKQNSKVMKYGAEMVESSVKSLSKPVFDQLEKVYPAKSDAQALPSPTNSARSSNDILRPDNNGPTTNGAYYAYRSRGDSIDSTSSNTSSRPSFDVLRSRSTRHEEATLRQRSDSQSSQRSFQYPGSANGYYPQQQQQTSQPPQQQQQQQVSTHSSAPSQQFSGWRGVVATVGTASAAGVAIFSEESMKSLKYCLQWLQYAVQHIDHQIGLLRAFLVSLASPSSSTAMVPSTAASTLASIKKEVVETLRKVINVVSRYAGACLPDQAKISVRQFILSMPVRWATLNNESVPSTPMGSPSLGPQSDRNPEQQAALNETSERATKVLVLAHESSDMLKSVASIFKDSVDKAENWMDKLRYVGMNPQNNSEGLPSWAPTGFPGAPPGGMPGGFPGTPVPGSSNGLEQYSLRNSSTTSSVSNSNGHNSNGISNGNGTGSPSRSLKSSPRMSGRTDNHRHAYRQQKNNMSGDEESGTEEEDIVLGGMDDSEDERLHHHSTGVHAPLKRSMGSANSTHQGNAVRRRKKRGESAEVVAGLGLQNSDAVPRPIKEEVM</sequence>
<feature type="compositionally biased region" description="Low complexity" evidence="1">
    <location>
        <begin position="120"/>
        <end position="137"/>
    </location>
</feature>
<dbReference type="Pfam" id="PF08618">
    <property type="entry name" value="Opi1"/>
    <property type="match status" value="1"/>
</dbReference>
<feature type="compositionally biased region" description="Low complexity" evidence="1">
    <location>
        <begin position="244"/>
        <end position="256"/>
    </location>
</feature>
<dbReference type="EMBL" id="JAAAUQ010000856">
    <property type="protein sequence ID" value="KAF9147164.1"/>
    <property type="molecule type" value="Genomic_DNA"/>
</dbReference>
<evidence type="ECO:0000313" key="2">
    <source>
        <dbReference type="EMBL" id="KAF9147164.1"/>
    </source>
</evidence>
<feature type="compositionally biased region" description="Polar residues" evidence="1">
    <location>
        <begin position="561"/>
        <end position="571"/>
    </location>
</feature>
<feature type="region of interest" description="Disordered" evidence="1">
    <location>
        <begin position="1"/>
        <end position="102"/>
    </location>
</feature>
<reference evidence="2" key="1">
    <citation type="journal article" date="2020" name="Fungal Divers.">
        <title>Resolving the Mortierellaceae phylogeny through synthesis of multi-gene phylogenetics and phylogenomics.</title>
        <authorList>
            <person name="Vandepol N."/>
            <person name="Liber J."/>
            <person name="Desiro A."/>
            <person name="Na H."/>
            <person name="Kennedy M."/>
            <person name="Barry K."/>
            <person name="Grigoriev I.V."/>
            <person name="Miller A.N."/>
            <person name="O'Donnell K."/>
            <person name="Stajich J.E."/>
            <person name="Bonito G."/>
        </authorList>
    </citation>
    <scope>NUCLEOTIDE SEQUENCE</scope>
    <source>
        <strain evidence="2">NRRL 6426</strain>
    </source>
</reference>